<dbReference type="InterPro" id="IPR036770">
    <property type="entry name" value="Ankyrin_rpt-contain_sf"/>
</dbReference>
<dbReference type="PROSITE" id="PS50297">
    <property type="entry name" value="ANK_REP_REGION"/>
    <property type="match status" value="1"/>
</dbReference>
<reference evidence="4" key="1">
    <citation type="journal article" date="2023" name="IScience">
        <title>Live-bearing cockroach genome reveals convergent evolutionary mechanisms linked to viviparity in insects and beyond.</title>
        <authorList>
            <person name="Fouks B."/>
            <person name="Harrison M.C."/>
            <person name="Mikhailova A.A."/>
            <person name="Marchal E."/>
            <person name="English S."/>
            <person name="Carruthers M."/>
            <person name="Jennings E.C."/>
            <person name="Chiamaka E.L."/>
            <person name="Frigard R.A."/>
            <person name="Pippel M."/>
            <person name="Attardo G.M."/>
            <person name="Benoit J.B."/>
            <person name="Bornberg-Bauer E."/>
            <person name="Tobe S.S."/>
        </authorList>
    </citation>
    <scope>NUCLEOTIDE SEQUENCE</scope>
    <source>
        <strain evidence="4">Stay&amp;Tobe</strain>
    </source>
</reference>
<comment type="caution">
    <text evidence="4">The sequence shown here is derived from an EMBL/GenBank/DDBJ whole genome shotgun (WGS) entry which is preliminary data.</text>
</comment>
<reference evidence="4" key="2">
    <citation type="submission" date="2023-05" db="EMBL/GenBank/DDBJ databases">
        <authorList>
            <person name="Fouks B."/>
        </authorList>
    </citation>
    <scope>NUCLEOTIDE SEQUENCE</scope>
    <source>
        <strain evidence="4">Stay&amp;Tobe</strain>
        <tissue evidence="4">Testes</tissue>
    </source>
</reference>
<dbReference type="InterPro" id="IPR002110">
    <property type="entry name" value="Ankyrin_rpt"/>
</dbReference>
<evidence type="ECO:0000256" key="2">
    <source>
        <dbReference type="ARBA" id="ARBA00023043"/>
    </source>
</evidence>
<keyword evidence="5" id="KW-1185">Reference proteome</keyword>
<accession>A0AAD8ER13</accession>
<feature type="non-terminal residue" evidence="4">
    <location>
        <position position="82"/>
    </location>
</feature>
<feature type="repeat" description="ANK" evidence="3">
    <location>
        <begin position="38"/>
        <end position="70"/>
    </location>
</feature>
<name>A0AAD8ER13_DIPPU</name>
<dbReference type="PANTHER" id="PTHR24171">
    <property type="entry name" value="ANKYRIN REPEAT DOMAIN-CONTAINING PROTEIN 39-RELATED"/>
    <property type="match status" value="1"/>
</dbReference>
<dbReference type="AlphaFoldDB" id="A0AAD8ER13"/>
<dbReference type="SMART" id="SM00248">
    <property type="entry name" value="ANK"/>
    <property type="match status" value="2"/>
</dbReference>
<dbReference type="EMBL" id="JASPKZ010000454">
    <property type="protein sequence ID" value="KAJ9600055.1"/>
    <property type="molecule type" value="Genomic_DNA"/>
</dbReference>
<dbReference type="Proteomes" id="UP001233999">
    <property type="component" value="Unassembled WGS sequence"/>
</dbReference>
<dbReference type="SUPFAM" id="SSF48403">
    <property type="entry name" value="Ankyrin repeat"/>
    <property type="match status" value="1"/>
</dbReference>
<gene>
    <name evidence="4" type="ORF">L9F63_009646</name>
</gene>
<dbReference type="PROSITE" id="PS50088">
    <property type="entry name" value="ANK_REPEAT"/>
    <property type="match status" value="1"/>
</dbReference>
<proteinExistence type="predicted"/>
<evidence type="ECO:0000313" key="5">
    <source>
        <dbReference type="Proteomes" id="UP001233999"/>
    </source>
</evidence>
<dbReference type="Pfam" id="PF12796">
    <property type="entry name" value="Ank_2"/>
    <property type="match status" value="1"/>
</dbReference>
<evidence type="ECO:0000313" key="4">
    <source>
        <dbReference type="EMBL" id="KAJ9600055.1"/>
    </source>
</evidence>
<protein>
    <submittedName>
        <fullName evidence="4">Uncharacterized protein</fullName>
    </submittedName>
</protein>
<sequence length="82" mass="9446">ILPLKKELQLHEAVIKNDADAVKRVLREQLDVNSRNNYGRAPIHWASSRGNTDIMEMLIAAKCDIEAKDKYVLRLLRCCRLT</sequence>
<evidence type="ECO:0000256" key="1">
    <source>
        <dbReference type="ARBA" id="ARBA00022737"/>
    </source>
</evidence>
<keyword evidence="2 3" id="KW-0040">ANK repeat</keyword>
<feature type="non-terminal residue" evidence="4">
    <location>
        <position position="1"/>
    </location>
</feature>
<organism evidence="4 5">
    <name type="scientific">Diploptera punctata</name>
    <name type="common">Pacific beetle cockroach</name>
    <dbReference type="NCBI Taxonomy" id="6984"/>
    <lineage>
        <taxon>Eukaryota</taxon>
        <taxon>Metazoa</taxon>
        <taxon>Ecdysozoa</taxon>
        <taxon>Arthropoda</taxon>
        <taxon>Hexapoda</taxon>
        <taxon>Insecta</taxon>
        <taxon>Pterygota</taxon>
        <taxon>Neoptera</taxon>
        <taxon>Polyneoptera</taxon>
        <taxon>Dictyoptera</taxon>
        <taxon>Blattodea</taxon>
        <taxon>Blaberoidea</taxon>
        <taxon>Blaberidae</taxon>
        <taxon>Diplopterinae</taxon>
        <taxon>Diploptera</taxon>
    </lineage>
</organism>
<keyword evidence="1" id="KW-0677">Repeat</keyword>
<dbReference type="Gene3D" id="1.25.40.20">
    <property type="entry name" value="Ankyrin repeat-containing domain"/>
    <property type="match status" value="1"/>
</dbReference>
<evidence type="ECO:0000256" key="3">
    <source>
        <dbReference type="PROSITE-ProRule" id="PRU00023"/>
    </source>
</evidence>